<comment type="caution">
    <text evidence="1">The sequence shown here is derived from an EMBL/GenBank/DDBJ whole genome shotgun (WGS) entry which is preliminary data.</text>
</comment>
<reference evidence="1 2" key="1">
    <citation type="journal article" date="2013" name="ISME J.">
        <title>Metabolic model for the filamentous 'Candidatus Microthrix parvicella' based on genomic and metagenomic analyses.</title>
        <authorList>
            <person name="Jon McIlroy S."/>
            <person name="Kristiansen R."/>
            <person name="Albertsen M."/>
            <person name="Michael Karst S."/>
            <person name="Rossetti S."/>
            <person name="Lund Nielsen J."/>
            <person name="Tandoi V."/>
            <person name="James Seviour R."/>
            <person name="Nielsen P.H."/>
        </authorList>
    </citation>
    <scope>NUCLEOTIDE SEQUENCE [LARGE SCALE GENOMIC DNA]</scope>
    <source>
        <strain evidence="1 2">RN1</strain>
    </source>
</reference>
<dbReference type="EMBL" id="CANL01000067">
    <property type="protein sequence ID" value="CCM65415.1"/>
    <property type="molecule type" value="Genomic_DNA"/>
</dbReference>
<gene>
    <name evidence="1" type="ORF">BN381_70114</name>
</gene>
<evidence type="ECO:0008006" key="3">
    <source>
        <dbReference type="Google" id="ProtNLM"/>
    </source>
</evidence>
<accession>R4Z413</accession>
<evidence type="ECO:0000313" key="2">
    <source>
        <dbReference type="Proteomes" id="UP000018291"/>
    </source>
</evidence>
<organism evidence="1 2">
    <name type="scientific">Candidatus Neomicrothrix parvicella RN1</name>
    <dbReference type="NCBI Taxonomy" id="1229780"/>
    <lineage>
        <taxon>Bacteria</taxon>
        <taxon>Bacillati</taxon>
        <taxon>Actinomycetota</taxon>
        <taxon>Acidimicrobiia</taxon>
        <taxon>Acidimicrobiales</taxon>
        <taxon>Microthrixaceae</taxon>
        <taxon>Candidatus Neomicrothrix</taxon>
    </lineage>
</organism>
<dbReference type="PROSITE" id="PS51257">
    <property type="entry name" value="PROKAR_LIPOPROTEIN"/>
    <property type="match status" value="1"/>
</dbReference>
<dbReference type="STRING" id="1229780.BN381_70114"/>
<dbReference type="AlphaFoldDB" id="R4Z413"/>
<dbReference type="Proteomes" id="UP000018291">
    <property type="component" value="Unassembled WGS sequence"/>
</dbReference>
<protein>
    <recommendedName>
        <fullName evidence="3">Lipoprotein</fullName>
    </recommendedName>
</protein>
<dbReference type="HOGENOM" id="CLU_1755507_0_0_11"/>
<proteinExistence type="predicted"/>
<keyword evidence="2" id="KW-1185">Reference proteome</keyword>
<sequence>MKFPLVVAVAGLCVLTAGCGAGGSRADGSKVFGEQSKPCPATSLSNDLDDQIAKQGTDCFMTEFEAGSPVVWDVVFSTTEGDPVPVRHEFDGKTVTITTDSSFDDFGSGEVDVQVCEGIRRAEALVEGVGCGSSSGDGFRADSVPGAD</sequence>
<name>R4Z413_9ACTN</name>
<evidence type="ECO:0000313" key="1">
    <source>
        <dbReference type="EMBL" id="CCM65415.1"/>
    </source>
</evidence>